<dbReference type="SUPFAM" id="SSF55729">
    <property type="entry name" value="Acyl-CoA N-acyltransferases (Nat)"/>
    <property type="match status" value="1"/>
</dbReference>
<keyword evidence="2" id="KW-0012">Acyltransferase</keyword>
<evidence type="ECO:0000313" key="4">
    <source>
        <dbReference type="EMBL" id="NER30548.1"/>
    </source>
</evidence>
<dbReference type="EMBL" id="JAAHFQ010000584">
    <property type="protein sequence ID" value="NER30548.1"/>
    <property type="molecule type" value="Genomic_DNA"/>
</dbReference>
<dbReference type="GO" id="GO:0008080">
    <property type="term" value="F:N-acetyltransferase activity"/>
    <property type="evidence" value="ECO:0007669"/>
    <property type="project" value="InterPro"/>
</dbReference>
<dbReference type="AlphaFoldDB" id="A0A6B3NMW2"/>
<dbReference type="InterPro" id="IPR016181">
    <property type="entry name" value="Acyl_CoA_acyltransferase"/>
</dbReference>
<dbReference type="Pfam" id="PF13673">
    <property type="entry name" value="Acetyltransf_10"/>
    <property type="match status" value="1"/>
</dbReference>
<feature type="domain" description="N-acetyltransferase" evidence="3">
    <location>
        <begin position="7"/>
        <end position="148"/>
    </location>
</feature>
<evidence type="ECO:0000259" key="3">
    <source>
        <dbReference type="PROSITE" id="PS51186"/>
    </source>
</evidence>
<dbReference type="PANTHER" id="PTHR43626">
    <property type="entry name" value="ACYL-COA N-ACYLTRANSFERASE"/>
    <property type="match status" value="1"/>
</dbReference>
<dbReference type="PROSITE" id="PS51186">
    <property type="entry name" value="GNAT"/>
    <property type="match status" value="1"/>
</dbReference>
<name>A0A6B3NMW2_9CYAN</name>
<dbReference type="Gene3D" id="3.40.630.30">
    <property type="match status" value="1"/>
</dbReference>
<comment type="caution">
    <text evidence="4">The sequence shown here is derived from an EMBL/GenBank/DDBJ whole genome shotgun (WGS) entry which is preliminary data.</text>
</comment>
<dbReference type="PANTHER" id="PTHR43626:SF4">
    <property type="entry name" value="GCN5-RELATED N-ACETYLTRANSFERASE 2, CHLOROPLASTIC"/>
    <property type="match status" value="1"/>
</dbReference>
<gene>
    <name evidence="4" type="ORF">F6J89_23755</name>
</gene>
<evidence type="ECO:0000256" key="2">
    <source>
        <dbReference type="ARBA" id="ARBA00023315"/>
    </source>
</evidence>
<reference evidence="4" key="1">
    <citation type="submission" date="2019-11" db="EMBL/GenBank/DDBJ databases">
        <title>Genomic insights into an expanded diversity of filamentous marine cyanobacteria reveals the extraordinary biosynthetic potential of Moorea and Okeania.</title>
        <authorList>
            <person name="Ferreira Leao T."/>
            <person name="Wang M."/>
            <person name="Moss N."/>
            <person name="Da Silva R."/>
            <person name="Sanders J."/>
            <person name="Nurk S."/>
            <person name="Gurevich A."/>
            <person name="Humphrey G."/>
            <person name="Reher R."/>
            <person name="Zhu Q."/>
            <person name="Belda-Ferre P."/>
            <person name="Glukhov E."/>
            <person name="Rex R."/>
            <person name="Dorrestein P.C."/>
            <person name="Knight R."/>
            <person name="Pevzner P."/>
            <person name="Gerwick W.H."/>
            <person name="Gerwick L."/>
        </authorList>
    </citation>
    <scope>NUCLEOTIDE SEQUENCE</scope>
    <source>
        <strain evidence="4">SIO1C4</strain>
    </source>
</reference>
<organism evidence="4">
    <name type="scientific">Symploca sp. SIO1C4</name>
    <dbReference type="NCBI Taxonomy" id="2607765"/>
    <lineage>
        <taxon>Bacteria</taxon>
        <taxon>Bacillati</taxon>
        <taxon>Cyanobacteriota</taxon>
        <taxon>Cyanophyceae</taxon>
        <taxon>Coleofasciculales</taxon>
        <taxon>Coleofasciculaceae</taxon>
        <taxon>Symploca</taxon>
    </lineage>
</organism>
<keyword evidence="1 4" id="KW-0808">Transferase</keyword>
<protein>
    <submittedName>
        <fullName evidence="4">GNAT family N-acetyltransferase</fullName>
    </submittedName>
</protein>
<dbReference type="GO" id="GO:0005737">
    <property type="term" value="C:cytoplasm"/>
    <property type="evidence" value="ECO:0007669"/>
    <property type="project" value="TreeGrafter"/>
</dbReference>
<dbReference type="InterPro" id="IPR000182">
    <property type="entry name" value="GNAT_dom"/>
</dbReference>
<proteinExistence type="predicted"/>
<dbReference type="InterPro" id="IPR045039">
    <property type="entry name" value="NSI-like"/>
</dbReference>
<evidence type="ECO:0000256" key="1">
    <source>
        <dbReference type="ARBA" id="ARBA00022679"/>
    </source>
</evidence>
<sequence length="157" mass="18097">MLSKSNIDIRPIQSKRELDDMYYQRWLVLRAPLGMDRGSEKDKHDYSAFHLVAVCEEKIIGSARLRQLSAQLGSIAYVAVLSEFRSQGLGTKLIKKLMEQAQEKNLKSLRLMARSNTLGFYHRIGFLEKGEPFNFLGIPHIFMYANLPLFCDNVEDR</sequence>
<accession>A0A6B3NMW2</accession>
<dbReference type="CDD" id="cd04301">
    <property type="entry name" value="NAT_SF"/>
    <property type="match status" value="1"/>
</dbReference>